<accession>A0AC34QSX3</accession>
<evidence type="ECO:0000313" key="1">
    <source>
        <dbReference type="Proteomes" id="UP000887576"/>
    </source>
</evidence>
<proteinExistence type="predicted"/>
<evidence type="ECO:0000313" key="2">
    <source>
        <dbReference type="WBParaSite" id="JU765_v2.g19055.t1"/>
    </source>
</evidence>
<organism evidence="1 2">
    <name type="scientific">Panagrolaimus sp. JU765</name>
    <dbReference type="NCBI Taxonomy" id="591449"/>
    <lineage>
        <taxon>Eukaryota</taxon>
        <taxon>Metazoa</taxon>
        <taxon>Ecdysozoa</taxon>
        <taxon>Nematoda</taxon>
        <taxon>Chromadorea</taxon>
        <taxon>Rhabditida</taxon>
        <taxon>Tylenchina</taxon>
        <taxon>Panagrolaimomorpha</taxon>
        <taxon>Panagrolaimoidea</taxon>
        <taxon>Panagrolaimidae</taxon>
        <taxon>Panagrolaimus</taxon>
    </lineage>
</organism>
<dbReference type="Proteomes" id="UP000887576">
    <property type="component" value="Unplaced"/>
</dbReference>
<reference evidence="2" key="1">
    <citation type="submission" date="2022-11" db="UniProtKB">
        <authorList>
            <consortium name="WormBaseParasite"/>
        </authorList>
    </citation>
    <scope>IDENTIFICATION</scope>
</reference>
<name>A0AC34QSX3_9BILA</name>
<sequence>MKVSHFIYLFLSITSVSCQQEEYILAIVVEPGKVECFYQDLTNPKHVAFEVDYQVTEGGEHDINFMIRTPNGAEVAKDERKTDANHRIDVLHNGRGDYAICFDNSFSLQTRKVVFMEVYLLDEKGNYLNNYDLFAEGNKAKAEISMTISDFDRITTKVKGNLNRMEQLQAQLRAVEARDRSTMEDNFTMINRWSLINLCVMLTVGGLQLYLIRTLFEENSKVGKILRSGKID</sequence>
<protein>
    <submittedName>
        <fullName evidence="2">GOLD domain-containing protein</fullName>
    </submittedName>
</protein>
<dbReference type="WBParaSite" id="JU765_v2.g19055.t1">
    <property type="protein sequence ID" value="JU765_v2.g19055.t1"/>
    <property type="gene ID" value="JU765_v2.g19055"/>
</dbReference>